<dbReference type="Pfam" id="PF19842">
    <property type="entry name" value="YqeC"/>
    <property type="match status" value="1"/>
</dbReference>
<accession>A0A7G9B740</accession>
<sequence length="218" mass="23139">MVCFCRALSIQPGITTVIGSGGKSSLLFRLGRELPGMVILCTTTKIFPIGRTLCNPEEEEVRQALKRWGTVCIGTDSPNGKLGPPRQPISLLKELADYVIVEGDGAAGLPLKAHAPHEPVIPSECGQVIQVVGFSGIGQTVRDAAHRPERYAQLAGANLEDAVTPQMAAAVISREGLCGQVLINQVDEPSQQAEELASLLKVPAVMGSLKKGWTSCLF</sequence>
<protein>
    <submittedName>
        <fullName evidence="1">Putative selenium-dependent hydroxylase accessory protein YqeC</fullName>
    </submittedName>
</protein>
<name>A0A7G9B740_9FIRM</name>
<proteinExistence type="predicted"/>
<dbReference type="AlphaFoldDB" id="A0A7G9B740"/>
<dbReference type="InterPro" id="IPR017587">
    <property type="entry name" value="YqeC"/>
</dbReference>
<dbReference type="NCBIfam" id="TIGR03172">
    <property type="entry name" value="selenium cofactor biosynthesis protein YqeC"/>
    <property type="match status" value="1"/>
</dbReference>
<evidence type="ECO:0000313" key="2">
    <source>
        <dbReference type="Proteomes" id="UP000515960"/>
    </source>
</evidence>
<dbReference type="KEGG" id="ohi:H8790_04970"/>
<organism evidence="1 2">
    <name type="scientific">Oscillibacter hominis</name>
    <dbReference type="NCBI Taxonomy" id="2763056"/>
    <lineage>
        <taxon>Bacteria</taxon>
        <taxon>Bacillati</taxon>
        <taxon>Bacillota</taxon>
        <taxon>Clostridia</taxon>
        <taxon>Eubacteriales</taxon>
        <taxon>Oscillospiraceae</taxon>
        <taxon>Oscillibacter</taxon>
    </lineage>
</organism>
<reference evidence="1 2" key="1">
    <citation type="submission" date="2020-08" db="EMBL/GenBank/DDBJ databases">
        <authorList>
            <person name="Liu C."/>
            <person name="Sun Q."/>
        </authorList>
    </citation>
    <scope>NUCLEOTIDE SEQUENCE [LARGE SCALE GENOMIC DNA]</scope>
    <source>
        <strain evidence="1 2">NSJ-62</strain>
    </source>
</reference>
<evidence type="ECO:0000313" key="1">
    <source>
        <dbReference type="EMBL" id="QNL45371.1"/>
    </source>
</evidence>
<dbReference type="Proteomes" id="UP000515960">
    <property type="component" value="Chromosome"/>
</dbReference>
<keyword evidence="2" id="KW-1185">Reference proteome</keyword>
<gene>
    <name evidence="1" type="primary">yqeC</name>
    <name evidence="1" type="ORF">H8790_04970</name>
</gene>
<dbReference type="EMBL" id="CP060490">
    <property type="protein sequence ID" value="QNL45371.1"/>
    <property type="molecule type" value="Genomic_DNA"/>
</dbReference>
<dbReference type="RefSeq" id="WP_187333824.1">
    <property type="nucleotide sequence ID" value="NZ_CP060490.1"/>
</dbReference>